<proteinExistence type="predicted"/>
<evidence type="ECO:0000313" key="3">
    <source>
        <dbReference type="Proteomes" id="UP000604341"/>
    </source>
</evidence>
<protein>
    <submittedName>
        <fullName evidence="2">Uncharacterized protein</fullName>
    </submittedName>
</protein>
<name>A0ABQ2FKL5_9DEIO</name>
<feature type="transmembrane region" description="Helical" evidence="1">
    <location>
        <begin position="162"/>
        <end position="182"/>
    </location>
</feature>
<keyword evidence="1" id="KW-1133">Transmembrane helix</keyword>
<sequence>MTAALTGWLAEALRDLTPATRDRVGAEYCAHVHDALDSGLTEAQAVASLGDPAHVNRALRRTYATQDLAEQYQRPPRRLWGTLLAVQVGYAGLMIWNNLEDRGDLIRHLPGPLTGLALMLGLTALTWRRPDPYRWTLGARLLMLGLMLSQWVTALLTPDRDLLTLVSLCLLPVVSAGVIWDAHLTARRVSRTLNLEAQA</sequence>
<keyword evidence="1" id="KW-0812">Transmembrane</keyword>
<dbReference type="EMBL" id="BMPE01000005">
    <property type="protein sequence ID" value="GGL03513.1"/>
    <property type="molecule type" value="Genomic_DNA"/>
</dbReference>
<evidence type="ECO:0000313" key="2">
    <source>
        <dbReference type="EMBL" id="GGL03513.1"/>
    </source>
</evidence>
<comment type="caution">
    <text evidence="2">The sequence shown here is derived from an EMBL/GenBank/DDBJ whole genome shotgun (WGS) entry which is preliminary data.</text>
</comment>
<dbReference type="Proteomes" id="UP000604341">
    <property type="component" value="Unassembled WGS sequence"/>
</dbReference>
<accession>A0ABQ2FKL5</accession>
<feature type="transmembrane region" description="Helical" evidence="1">
    <location>
        <begin position="79"/>
        <end position="99"/>
    </location>
</feature>
<feature type="transmembrane region" description="Helical" evidence="1">
    <location>
        <begin position="105"/>
        <end position="125"/>
    </location>
</feature>
<feature type="transmembrane region" description="Helical" evidence="1">
    <location>
        <begin position="137"/>
        <end position="156"/>
    </location>
</feature>
<gene>
    <name evidence="2" type="ORF">GCM10010844_22700</name>
</gene>
<keyword evidence="3" id="KW-1185">Reference proteome</keyword>
<dbReference type="RefSeq" id="WP_189069119.1">
    <property type="nucleotide sequence ID" value="NZ_BMPE01000005.1"/>
</dbReference>
<reference evidence="3" key="1">
    <citation type="journal article" date="2019" name="Int. J. Syst. Evol. Microbiol.">
        <title>The Global Catalogue of Microorganisms (GCM) 10K type strain sequencing project: providing services to taxonomists for standard genome sequencing and annotation.</title>
        <authorList>
            <consortium name="The Broad Institute Genomics Platform"/>
            <consortium name="The Broad Institute Genome Sequencing Center for Infectious Disease"/>
            <person name="Wu L."/>
            <person name="Ma J."/>
        </authorList>
    </citation>
    <scope>NUCLEOTIDE SEQUENCE [LARGE SCALE GENOMIC DNA]</scope>
    <source>
        <strain evidence="3">JCM 19173</strain>
    </source>
</reference>
<evidence type="ECO:0000256" key="1">
    <source>
        <dbReference type="SAM" id="Phobius"/>
    </source>
</evidence>
<dbReference type="Pfam" id="PF22564">
    <property type="entry name" value="HAAS"/>
    <property type="match status" value="1"/>
</dbReference>
<keyword evidence="1" id="KW-0472">Membrane</keyword>
<organism evidence="2 3">
    <name type="scientific">Deinococcus radiotolerans</name>
    <dbReference type="NCBI Taxonomy" id="1309407"/>
    <lineage>
        <taxon>Bacteria</taxon>
        <taxon>Thermotogati</taxon>
        <taxon>Deinococcota</taxon>
        <taxon>Deinococci</taxon>
        <taxon>Deinococcales</taxon>
        <taxon>Deinococcaceae</taxon>
        <taxon>Deinococcus</taxon>
    </lineage>
</organism>